<keyword evidence="2" id="KW-1185">Reference proteome</keyword>
<sequence>MLLARVKIQYTWQKEQNEPTKFTLSLWITNCTGNQAFRKENLGVGAEINGPTANAGRKQIIIKFIGL</sequence>
<name>A0A1I7GCV5_9BACT</name>
<accession>A0A1I7GCV5</accession>
<reference evidence="2" key="1">
    <citation type="submission" date="2016-10" db="EMBL/GenBank/DDBJ databases">
        <authorList>
            <person name="Varghese N."/>
        </authorList>
    </citation>
    <scope>NUCLEOTIDE SEQUENCE [LARGE SCALE GENOMIC DNA]</scope>
    <source>
        <strain evidence="2">DSM 18820</strain>
    </source>
</reference>
<protein>
    <submittedName>
        <fullName evidence="1">Uncharacterized protein</fullName>
    </submittedName>
</protein>
<dbReference type="AlphaFoldDB" id="A0A1I7GCV5"/>
<evidence type="ECO:0000313" key="1">
    <source>
        <dbReference type="EMBL" id="SFU46312.1"/>
    </source>
</evidence>
<dbReference type="EMBL" id="FPCA01000001">
    <property type="protein sequence ID" value="SFU46312.1"/>
    <property type="molecule type" value="Genomic_DNA"/>
</dbReference>
<dbReference type="STRING" id="388950.GCA_001611675_00019"/>
<organism evidence="1 2">
    <name type="scientific">Pontibacter akesuensis</name>
    <dbReference type="NCBI Taxonomy" id="388950"/>
    <lineage>
        <taxon>Bacteria</taxon>
        <taxon>Pseudomonadati</taxon>
        <taxon>Bacteroidota</taxon>
        <taxon>Cytophagia</taxon>
        <taxon>Cytophagales</taxon>
        <taxon>Hymenobacteraceae</taxon>
        <taxon>Pontibacter</taxon>
    </lineage>
</organism>
<gene>
    <name evidence="1" type="ORF">SAMN04487941_0921</name>
</gene>
<evidence type="ECO:0000313" key="2">
    <source>
        <dbReference type="Proteomes" id="UP000182491"/>
    </source>
</evidence>
<dbReference type="Proteomes" id="UP000182491">
    <property type="component" value="Unassembled WGS sequence"/>
</dbReference>
<proteinExistence type="predicted"/>